<dbReference type="Gene3D" id="3.80.10.10">
    <property type="entry name" value="Ribonuclease Inhibitor"/>
    <property type="match status" value="1"/>
</dbReference>
<organism evidence="2 3">
    <name type="scientific">Clunio marinus</name>
    <dbReference type="NCBI Taxonomy" id="568069"/>
    <lineage>
        <taxon>Eukaryota</taxon>
        <taxon>Metazoa</taxon>
        <taxon>Ecdysozoa</taxon>
        <taxon>Arthropoda</taxon>
        <taxon>Hexapoda</taxon>
        <taxon>Insecta</taxon>
        <taxon>Pterygota</taxon>
        <taxon>Neoptera</taxon>
        <taxon>Endopterygota</taxon>
        <taxon>Diptera</taxon>
        <taxon>Nematocera</taxon>
        <taxon>Chironomoidea</taxon>
        <taxon>Chironomidae</taxon>
        <taxon>Clunio</taxon>
    </lineage>
</organism>
<dbReference type="Proteomes" id="UP000183832">
    <property type="component" value="Unassembled WGS sequence"/>
</dbReference>
<name>A0A1J1IDU4_9DIPT</name>
<dbReference type="OrthoDB" id="7736698at2759"/>
<evidence type="ECO:0000313" key="2">
    <source>
        <dbReference type="EMBL" id="CRK96617.1"/>
    </source>
</evidence>
<evidence type="ECO:0000256" key="1">
    <source>
        <dbReference type="SAM" id="Coils"/>
    </source>
</evidence>
<sequence length="337" mass="39087">MLMCKHLCKLLAVVVCQLLNRNMTLIKQITVILIFFISLSQTFVLDCEFDPITWASVPTYYGCKADVIHTGSVSEIDNVIGEHWDDHNNTLVEFIYVYNQTLPRIPLNLKTFFPNIKGIEWHSSKLQKVTAEDLEPFPHLTHFASFYNPLGSLDGDLFKHNPNMLWIYIYNSSLKSIGEDFFSNLNELTFLNFEKNLCINAVAKTPSEIEKLKSQIRLKCSPLNTPKPETVDEFWNHFKTMKENVLELAQLNHELEMKVKELSSEVKTLIKNVKDQKKTIVKYEIRFTKLERKIRESNLINSIKVAVTEALTSLFDLLISFFKKLISFFVNIPENEL</sequence>
<keyword evidence="1" id="KW-0175">Coiled coil</keyword>
<dbReference type="InterPro" id="IPR032675">
    <property type="entry name" value="LRR_dom_sf"/>
</dbReference>
<keyword evidence="3" id="KW-1185">Reference proteome</keyword>
<proteinExistence type="predicted"/>
<dbReference type="EMBL" id="CVRI01000044">
    <property type="protein sequence ID" value="CRK96617.1"/>
    <property type="molecule type" value="Genomic_DNA"/>
</dbReference>
<feature type="coiled-coil region" evidence="1">
    <location>
        <begin position="245"/>
        <end position="293"/>
    </location>
</feature>
<reference evidence="2 3" key="1">
    <citation type="submission" date="2015-04" db="EMBL/GenBank/DDBJ databases">
        <authorList>
            <person name="Syromyatnikov M.Y."/>
            <person name="Popov V.N."/>
        </authorList>
    </citation>
    <scope>NUCLEOTIDE SEQUENCE [LARGE SCALE GENOMIC DNA]</scope>
</reference>
<dbReference type="SUPFAM" id="SSF52058">
    <property type="entry name" value="L domain-like"/>
    <property type="match status" value="1"/>
</dbReference>
<evidence type="ECO:0000313" key="3">
    <source>
        <dbReference type="Proteomes" id="UP000183832"/>
    </source>
</evidence>
<gene>
    <name evidence="2" type="ORF">CLUMA_CG010164</name>
</gene>
<accession>A0A1J1IDU4</accession>
<protein>
    <submittedName>
        <fullName evidence="2">CLUMA_CG010164, isoform A</fullName>
    </submittedName>
</protein>
<dbReference type="AlphaFoldDB" id="A0A1J1IDU4"/>